<dbReference type="InterPro" id="IPR029044">
    <property type="entry name" value="Nucleotide-diphossugar_trans"/>
</dbReference>
<comment type="caution">
    <text evidence="2">The sequence shown here is derived from an EMBL/GenBank/DDBJ whole genome shotgun (WGS) entry which is preliminary data.</text>
</comment>
<gene>
    <name evidence="2" type="ORF">ADIS_2499</name>
</gene>
<dbReference type="InterPro" id="IPR001173">
    <property type="entry name" value="Glyco_trans_2-like"/>
</dbReference>
<dbReference type="AlphaFoldDB" id="R7ZSG6"/>
<accession>R7ZSG6</accession>
<evidence type="ECO:0000313" key="2">
    <source>
        <dbReference type="EMBL" id="EON77050.1"/>
    </source>
</evidence>
<protein>
    <submittedName>
        <fullName evidence="2">Glycosyltransferase</fullName>
    </submittedName>
</protein>
<dbReference type="EMBL" id="AQHR01000068">
    <property type="protein sequence ID" value="EON77050.1"/>
    <property type="molecule type" value="Genomic_DNA"/>
</dbReference>
<evidence type="ECO:0000259" key="1">
    <source>
        <dbReference type="Pfam" id="PF00535"/>
    </source>
</evidence>
<dbReference type="RefSeq" id="WP_010854635.1">
    <property type="nucleotide sequence ID" value="NZ_AQHR01000068.1"/>
</dbReference>
<dbReference type="OrthoDB" id="6307329at2"/>
<feature type="domain" description="Glycosyltransferase 2-like" evidence="1">
    <location>
        <begin position="8"/>
        <end position="144"/>
    </location>
</feature>
<dbReference type="CDD" id="cd00761">
    <property type="entry name" value="Glyco_tranf_GTA_type"/>
    <property type="match status" value="1"/>
</dbReference>
<dbReference type="Proteomes" id="UP000013909">
    <property type="component" value="Unassembled WGS sequence"/>
</dbReference>
<dbReference type="InterPro" id="IPR050834">
    <property type="entry name" value="Glycosyltransf_2"/>
</dbReference>
<dbReference type="Pfam" id="PF00535">
    <property type="entry name" value="Glycos_transf_2"/>
    <property type="match status" value="1"/>
</dbReference>
<dbReference type="SUPFAM" id="SSF53448">
    <property type="entry name" value="Nucleotide-diphospho-sugar transferases"/>
    <property type="match status" value="1"/>
</dbReference>
<name>R7ZSG6_9BACT</name>
<dbReference type="STRING" id="1232681.ADIS_2499"/>
<sequence length="259" mass="30048">MENQPLVSIITPVYNQELFLPETVQSVLAVRYPNLEWIMVDDGSVDQSPQIAQQLAESYPWVRFFRQPNAGPAAARNMAIRQASGTYILPLDADDLISPDYISKAVGILEQRSDVKVVYCEAEKFGAKSGLWKLKPFSRKELAKGNMIFVSAMYRRKDWELTGGYAEEMTWGFEDWEFWISMLKNEGEVVKLPIKGFFYRIRPGSRRKSVDQGGRQLTYQFINRKHADFIYKYLNGPIRKSKTWSKLINTFYKWMGIKL</sequence>
<dbReference type="PANTHER" id="PTHR43685">
    <property type="entry name" value="GLYCOSYLTRANSFERASE"/>
    <property type="match status" value="1"/>
</dbReference>
<dbReference type="GO" id="GO:0016740">
    <property type="term" value="F:transferase activity"/>
    <property type="evidence" value="ECO:0007669"/>
    <property type="project" value="UniProtKB-KW"/>
</dbReference>
<evidence type="ECO:0000313" key="3">
    <source>
        <dbReference type="Proteomes" id="UP000013909"/>
    </source>
</evidence>
<keyword evidence="3" id="KW-1185">Reference proteome</keyword>
<dbReference type="PANTHER" id="PTHR43685:SF2">
    <property type="entry name" value="GLYCOSYLTRANSFERASE 2-LIKE DOMAIN-CONTAINING PROTEIN"/>
    <property type="match status" value="1"/>
</dbReference>
<reference evidence="2 3" key="1">
    <citation type="submission" date="2013-02" db="EMBL/GenBank/DDBJ databases">
        <title>A novel strain isolated from Lonar lake, Maharashtra, India.</title>
        <authorList>
            <person name="Singh A."/>
        </authorList>
    </citation>
    <scope>NUCLEOTIDE SEQUENCE [LARGE SCALE GENOMIC DNA]</scope>
    <source>
        <strain evidence="2 3">AK24</strain>
    </source>
</reference>
<dbReference type="Gene3D" id="3.90.550.10">
    <property type="entry name" value="Spore Coat Polysaccharide Biosynthesis Protein SpsA, Chain A"/>
    <property type="match status" value="1"/>
</dbReference>
<proteinExistence type="predicted"/>
<organism evidence="2 3">
    <name type="scientific">Lunatimonas lonarensis</name>
    <dbReference type="NCBI Taxonomy" id="1232681"/>
    <lineage>
        <taxon>Bacteria</taxon>
        <taxon>Pseudomonadati</taxon>
        <taxon>Bacteroidota</taxon>
        <taxon>Cytophagia</taxon>
        <taxon>Cytophagales</taxon>
        <taxon>Cyclobacteriaceae</taxon>
    </lineage>
</organism>
<keyword evidence="2" id="KW-0808">Transferase</keyword>